<accession>A0A2H1VPG2</accession>
<gene>
    <name evidence="2" type="ORF">SFRICE_020780</name>
</gene>
<evidence type="ECO:0000313" key="2">
    <source>
        <dbReference type="EMBL" id="SOQ42713.1"/>
    </source>
</evidence>
<sequence length="250" mass="28294">MVEMDSVKLCLCGKIRAIDGFSTNVTLHILLAQLHTLVSVKTVTYTKIFYNTLCSIKRNITKFKLQWLGANVLAISSMEKDSIVNNSNVQRNLASSKCDYTTKPLSYYCKIAKMPHIFDNPQRFSRERVLERFSNVHFPISRNISMSSSVDNEMVKQEAIRTEGSSDGKQSPPPMDTRNTGDVTSALLAFWGSLASLTEYGQVVRRWCFVVTTLSLMTFPMKFTKAIASVTLVRVYLTFNEIETRMRSAL</sequence>
<dbReference type="EMBL" id="ODYU01003663">
    <property type="protein sequence ID" value="SOQ42713.1"/>
    <property type="molecule type" value="Genomic_DNA"/>
</dbReference>
<name>A0A2H1VPG2_SPOFR</name>
<proteinExistence type="predicted"/>
<feature type="region of interest" description="Disordered" evidence="1">
    <location>
        <begin position="155"/>
        <end position="178"/>
    </location>
</feature>
<evidence type="ECO:0000256" key="1">
    <source>
        <dbReference type="SAM" id="MobiDB-lite"/>
    </source>
</evidence>
<organism evidence="2">
    <name type="scientific">Spodoptera frugiperda</name>
    <name type="common">Fall armyworm</name>
    <dbReference type="NCBI Taxonomy" id="7108"/>
    <lineage>
        <taxon>Eukaryota</taxon>
        <taxon>Metazoa</taxon>
        <taxon>Ecdysozoa</taxon>
        <taxon>Arthropoda</taxon>
        <taxon>Hexapoda</taxon>
        <taxon>Insecta</taxon>
        <taxon>Pterygota</taxon>
        <taxon>Neoptera</taxon>
        <taxon>Endopterygota</taxon>
        <taxon>Lepidoptera</taxon>
        <taxon>Glossata</taxon>
        <taxon>Ditrysia</taxon>
        <taxon>Noctuoidea</taxon>
        <taxon>Noctuidae</taxon>
        <taxon>Amphipyrinae</taxon>
        <taxon>Spodoptera</taxon>
    </lineage>
</organism>
<feature type="compositionally biased region" description="Basic and acidic residues" evidence="1">
    <location>
        <begin position="155"/>
        <end position="166"/>
    </location>
</feature>
<reference evidence="2" key="1">
    <citation type="submission" date="2016-07" db="EMBL/GenBank/DDBJ databases">
        <authorList>
            <person name="Bretaudeau A."/>
        </authorList>
    </citation>
    <scope>NUCLEOTIDE SEQUENCE</scope>
    <source>
        <strain evidence="2">Rice</strain>
        <tissue evidence="2">Whole body</tissue>
    </source>
</reference>
<dbReference type="AlphaFoldDB" id="A0A2H1VPG2"/>
<protein>
    <submittedName>
        <fullName evidence="2">SFRICE_020780</fullName>
    </submittedName>
</protein>